<evidence type="ECO:0000256" key="5">
    <source>
        <dbReference type="ARBA" id="ARBA00022989"/>
    </source>
</evidence>
<dbReference type="PROSITE" id="PS50928">
    <property type="entry name" value="ABC_TM1"/>
    <property type="match status" value="1"/>
</dbReference>
<evidence type="ECO:0000313" key="9">
    <source>
        <dbReference type="EMBL" id="TDF95503.1"/>
    </source>
</evidence>
<evidence type="ECO:0000256" key="2">
    <source>
        <dbReference type="ARBA" id="ARBA00022448"/>
    </source>
</evidence>
<evidence type="ECO:0000256" key="7">
    <source>
        <dbReference type="RuleBase" id="RU363032"/>
    </source>
</evidence>
<dbReference type="PANTHER" id="PTHR43744">
    <property type="entry name" value="ABC TRANSPORTER PERMEASE PROTEIN MG189-RELATED-RELATED"/>
    <property type="match status" value="1"/>
</dbReference>
<keyword evidence="2 7" id="KW-0813">Transport</keyword>
<dbReference type="PANTHER" id="PTHR43744:SF8">
    <property type="entry name" value="SN-GLYCEROL-3-PHOSPHATE TRANSPORT SYSTEM PERMEASE PROTEIN UGPE"/>
    <property type="match status" value="1"/>
</dbReference>
<dbReference type="Gene3D" id="1.10.3720.10">
    <property type="entry name" value="MetI-like"/>
    <property type="match status" value="1"/>
</dbReference>
<comment type="similarity">
    <text evidence="7">Belongs to the binding-protein-dependent transport system permease family.</text>
</comment>
<feature type="transmembrane region" description="Helical" evidence="7">
    <location>
        <begin position="73"/>
        <end position="92"/>
    </location>
</feature>
<dbReference type="Pfam" id="PF00528">
    <property type="entry name" value="BPD_transp_1"/>
    <property type="match status" value="1"/>
</dbReference>
<name>A0A4R5KJ31_9BACL</name>
<dbReference type="CDD" id="cd06261">
    <property type="entry name" value="TM_PBP2"/>
    <property type="match status" value="1"/>
</dbReference>
<reference evidence="9 10" key="1">
    <citation type="submission" date="2019-03" db="EMBL/GenBank/DDBJ databases">
        <title>This is whole genome sequence of Paenibacillus sp MS74 strain.</title>
        <authorList>
            <person name="Trinh H.N."/>
        </authorList>
    </citation>
    <scope>NUCLEOTIDE SEQUENCE [LARGE SCALE GENOMIC DNA]</scope>
    <source>
        <strain evidence="9 10">MS74</strain>
    </source>
</reference>
<keyword evidence="4 7" id="KW-0812">Transmembrane</keyword>
<comment type="subcellular location">
    <subcellularLocation>
        <location evidence="1 7">Cell membrane</location>
        <topology evidence="1 7">Multi-pass membrane protein</topology>
    </subcellularLocation>
</comment>
<keyword evidence="10" id="KW-1185">Reference proteome</keyword>
<evidence type="ECO:0000259" key="8">
    <source>
        <dbReference type="PROSITE" id="PS50928"/>
    </source>
</evidence>
<dbReference type="SUPFAM" id="SSF161098">
    <property type="entry name" value="MetI-like"/>
    <property type="match status" value="1"/>
</dbReference>
<feature type="transmembrane region" description="Helical" evidence="7">
    <location>
        <begin position="182"/>
        <end position="204"/>
    </location>
</feature>
<dbReference type="InterPro" id="IPR035906">
    <property type="entry name" value="MetI-like_sf"/>
</dbReference>
<comment type="caution">
    <text evidence="9">The sequence shown here is derived from an EMBL/GenBank/DDBJ whole genome shotgun (WGS) entry which is preliminary data.</text>
</comment>
<keyword evidence="3" id="KW-1003">Cell membrane</keyword>
<keyword evidence="6 7" id="KW-0472">Membrane</keyword>
<evidence type="ECO:0000256" key="1">
    <source>
        <dbReference type="ARBA" id="ARBA00004651"/>
    </source>
</evidence>
<evidence type="ECO:0000256" key="6">
    <source>
        <dbReference type="ARBA" id="ARBA00023136"/>
    </source>
</evidence>
<keyword evidence="5 7" id="KW-1133">Transmembrane helix</keyword>
<evidence type="ECO:0000313" key="10">
    <source>
        <dbReference type="Proteomes" id="UP000295636"/>
    </source>
</evidence>
<evidence type="ECO:0000256" key="3">
    <source>
        <dbReference type="ARBA" id="ARBA00022475"/>
    </source>
</evidence>
<feature type="transmembrane region" description="Helical" evidence="7">
    <location>
        <begin position="104"/>
        <end position="128"/>
    </location>
</feature>
<proteinExistence type="inferred from homology"/>
<organism evidence="9 10">
    <name type="scientific">Paenibacillus piri</name>
    <dbReference type="NCBI Taxonomy" id="2547395"/>
    <lineage>
        <taxon>Bacteria</taxon>
        <taxon>Bacillati</taxon>
        <taxon>Bacillota</taxon>
        <taxon>Bacilli</taxon>
        <taxon>Bacillales</taxon>
        <taxon>Paenibacillaceae</taxon>
        <taxon>Paenibacillus</taxon>
    </lineage>
</organism>
<dbReference type="GO" id="GO:0055085">
    <property type="term" value="P:transmembrane transport"/>
    <property type="evidence" value="ECO:0007669"/>
    <property type="project" value="InterPro"/>
</dbReference>
<sequence length="278" mass="31370">MRTVYRIPFYAILWGMVLATLFPFIYMILGSFKENFEILSLNPSLWPRNGIHFHKYAALIDDWPFIRNMLNSLFVSISITILAAFLCLLAGYTFAKYHFPAKNVLYVLMLATMMIPFETRLIPTYLMIRVFGWSNSYQGLILPMLQASLPFGIFMIRQFAVTSVPNELMEAARIEGATETQILGKIAFPILTPALVSLVVLTFMNSWNDFLWPLIAVTKKEMFTVSVALKSIADPSASLEYGIVLAAATLSVLPILIMYLFVNKMMIKGMLEGSGKEG</sequence>
<feature type="transmembrane region" description="Helical" evidence="7">
    <location>
        <begin position="241"/>
        <end position="262"/>
    </location>
</feature>
<dbReference type="GO" id="GO:0005886">
    <property type="term" value="C:plasma membrane"/>
    <property type="evidence" value="ECO:0007669"/>
    <property type="project" value="UniProtKB-SubCell"/>
</dbReference>
<gene>
    <name evidence="9" type="ORF">E1757_20620</name>
</gene>
<dbReference type="InterPro" id="IPR000515">
    <property type="entry name" value="MetI-like"/>
</dbReference>
<dbReference type="RefSeq" id="WP_133231583.1">
    <property type="nucleotide sequence ID" value="NZ_SMRT01000010.1"/>
</dbReference>
<dbReference type="AlphaFoldDB" id="A0A4R5KJ31"/>
<dbReference type="Proteomes" id="UP000295636">
    <property type="component" value="Unassembled WGS sequence"/>
</dbReference>
<dbReference type="OrthoDB" id="9771544at2"/>
<evidence type="ECO:0000256" key="4">
    <source>
        <dbReference type="ARBA" id="ARBA00022692"/>
    </source>
</evidence>
<accession>A0A4R5KJ31</accession>
<protein>
    <submittedName>
        <fullName evidence="9">Carbohydrate ABC transporter permease</fullName>
    </submittedName>
</protein>
<dbReference type="EMBL" id="SMRT01000010">
    <property type="protein sequence ID" value="TDF95503.1"/>
    <property type="molecule type" value="Genomic_DNA"/>
</dbReference>
<feature type="transmembrane region" description="Helical" evidence="7">
    <location>
        <begin position="140"/>
        <end position="161"/>
    </location>
</feature>
<feature type="domain" description="ABC transmembrane type-1" evidence="8">
    <location>
        <begin position="69"/>
        <end position="262"/>
    </location>
</feature>
<feature type="transmembrane region" description="Helical" evidence="7">
    <location>
        <begin position="7"/>
        <end position="29"/>
    </location>
</feature>